<evidence type="ECO:0000256" key="7">
    <source>
        <dbReference type="ARBA" id="ARBA00022989"/>
    </source>
</evidence>
<keyword evidence="16" id="KW-1185">Reference proteome</keyword>
<reference evidence="15 16" key="1">
    <citation type="journal article" date="2010" name="J. Bacteriol.">
        <title>Complete genome sequence of Anaplasma marginale subsp. centrale.</title>
        <authorList>
            <person name="Herndon D.R."/>
            <person name="Palmer G.H."/>
            <person name="Shkap V."/>
            <person name="Knowles D.P. Jr."/>
            <person name="Brayton K.A."/>
        </authorList>
    </citation>
    <scope>NUCLEOTIDE SEQUENCE [LARGE SCALE GENOMIC DNA]</scope>
    <source>
        <strain evidence="15 16">Israel</strain>
    </source>
</reference>
<comment type="subcellular location">
    <subcellularLocation>
        <location evidence="14">Cell inner membrane</location>
        <topology evidence="14">Multi-pass membrane protein</topology>
    </subcellularLocation>
    <subcellularLocation>
        <location evidence="1">Cell membrane</location>
        <topology evidence="1">Multi-pass membrane protein</topology>
    </subcellularLocation>
</comment>
<keyword evidence="6 14" id="KW-0812">Transmembrane</keyword>
<dbReference type="NCBIfam" id="TIGR01473">
    <property type="entry name" value="cyoE_ctaB"/>
    <property type="match status" value="1"/>
</dbReference>
<keyword evidence="8 14" id="KW-0350">Heme biosynthesis</keyword>
<comment type="catalytic activity">
    <reaction evidence="13 14">
        <text>heme b + (2E,6E)-farnesyl diphosphate + H2O = Fe(II)-heme o + diphosphate</text>
        <dbReference type="Rhea" id="RHEA:28070"/>
        <dbReference type="ChEBI" id="CHEBI:15377"/>
        <dbReference type="ChEBI" id="CHEBI:33019"/>
        <dbReference type="ChEBI" id="CHEBI:60344"/>
        <dbReference type="ChEBI" id="CHEBI:60530"/>
        <dbReference type="ChEBI" id="CHEBI:175763"/>
        <dbReference type="EC" id="2.5.1.141"/>
    </reaction>
</comment>
<protein>
    <recommendedName>
        <fullName evidence="11 14">Protoheme IX farnesyltransferase</fullName>
        <ecNumber evidence="3 14">2.5.1.141</ecNumber>
    </recommendedName>
    <alternativeName>
        <fullName evidence="12 14">Heme B farnesyltransferase</fullName>
    </alternativeName>
    <alternativeName>
        <fullName evidence="10 14">Heme O synthase</fullName>
    </alternativeName>
</protein>
<evidence type="ECO:0000256" key="4">
    <source>
        <dbReference type="ARBA" id="ARBA00022475"/>
    </source>
</evidence>
<evidence type="ECO:0000256" key="10">
    <source>
        <dbReference type="ARBA" id="ARBA00030253"/>
    </source>
</evidence>
<proteinExistence type="inferred from homology"/>
<dbReference type="EMBL" id="CP001759">
    <property type="protein sequence ID" value="ACZ48992.1"/>
    <property type="molecule type" value="Genomic_DNA"/>
</dbReference>
<dbReference type="EC" id="2.5.1.141" evidence="3 14"/>
<comment type="miscellaneous">
    <text evidence="14">Carbon 2 of the heme B porphyrin ring is defined according to the Fischer nomenclature.</text>
</comment>
<keyword evidence="7 14" id="KW-1133">Transmembrane helix</keyword>
<feature type="transmembrane region" description="Helical" evidence="14">
    <location>
        <begin position="222"/>
        <end position="241"/>
    </location>
</feature>
<evidence type="ECO:0000256" key="13">
    <source>
        <dbReference type="ARBA" id="ARBA00047690"/>
    </source>
</evidence>
<accession>D1ATW4</accession>
<gene>
    <name evidence="14 15" type="primary">ctaB</name>
    <name evidence="15" type="ordered locus">ACIS_00343</name>
</gene>
<feature type="transmembrane region" description="Helical" evidence="14">
    <location>
        <begin position="126"/>
        <end position="144"/>
    </location>
</feature>
<organism evidence="15 16">
    <name type="scientific">Anaplasma centrale (strain Israel)</name>
    <name type="common">Anaplasma marginale subsp. centrale (strain Israel)</name>
    <dbReference type="NCBI Taxonomy" id="574556"/>
    <lineage>
        <taxon>Bacteria</taxon>
        <taxon>Pseudomonadati</taxon>
        <taxon>Pseudomonadota</taxon>
        <taxon>Alphaproteobacteria</taxon>
        <taxon>Rickettsiales</taxon>
        <taxon>Anaplasmataceae</taxon>
        <taxon>Anaplasma</taxon>
    </lineage>
</organism>
<feature type="transmembrane region" description="Helical" evidence="14">
    <location>
        <begin position="247"/>
        <end position="267"/>
    </location>
</feature>
<feature type="transmembrane region" description="Helical" evidence="14">
    <location>
        <begin position="56"/>
        <end position="76"/>
    </location>
</feature>
<dbReference type="PANTHER" id="PTHR43448">
    <property type="entry name" value="PROTOHEME IX FARNESYLTRANSFERASE, MITOCHONDRIAL"/>
    <property type="match status" value="1"/>
</dbReference>
<evidence type="ECO:0000313" key="15">
    <source>
        <dbReference type="EMBL" id="ACZ48992.1"/>
    </source>
</evidence>
<dbReference type="RefSeq" id="WP_012880471.1">
    <property type="nucleotide sequence ID" value="NC_013532.1"/>
</dbReference>
<evidence type="ECO:0000256" key="8">
    <source>
        <dbReference type="ARBA" id="ARBA00023133"/>
    </source>
</evidence>
<evidence type="ECO:0000256" key="14">
    <source>
        <dbReference type="HAMAP-Rule" id="MF_00154"/>
    </source>
</evidence>
<dbReference type="InterPro" id="IPR006369">
    <property type="entry name" value="Protohaem_IX_farnesylTrfase"/>
</dbReference>
<evidence type="ECO:0000256" key="2">
    <source>
        <dbReference type="ARBA" id="ARBA00004919"/>
    </source>
</evidence>
<evidence type="ECO:0000256" key="6">
    <source>
        <dbReference type="ARBA" id="ARBA00022692"/>
    </source>
</evidence>
<dbReference type="NCBIfam" id="NF003349">
    <property type="entry name" value="PRK04375.1-2"/>
    <property type="match status" value="1"/>
</dbReference>
<dbReference type="PROSITE" id="PS00943">
    <property type="entry name" value="UBIA"/>
    <property type="match status" value="1"/>
</dbReference>
<dbReference type="InterPro" id="IPR000537">
    <property type="entry name" value="UbiA_prenyltransferase"/>
</dbReference>
<keyword evidence="14" id="KW-0997">Cell inner membrane</keyword>
<name>D1ATW4_ANACI</name>
<dbReference type="GO" id="GO:0008495">
    <property type="term" value="F:protoheme IX farnesyltransferase activity"/>
    <property type="evidence" value="ECO:0007669"/>
    <property type="project" value="UniProtKB-UniRule"/>
</dbReference>
<dbReference type="AlphaFoldDB" id="D1ATW4"/>
<dbReference type="HOGENOM" id="CLU_029631_0_2_5"/>
<keyword evidence="9 14" id="KW-0472">Membrane</keyword>
<dbReference type="UniPathway" id="UPA00834">
    <property type="reaction ID" value="UER00712"/>
</dbReference>
<dbReference type="InterPro" id="IPR044878">
    <property type="entry name" value="UbiA_sf"/>
</dbReference>
<dbReference type="CDD" id="cd13957">
    <property type="entry name" value="PT_UbiA_Cox10"/>
    <property type="match status" value="1"/>
</dbReference>
<dbReference type="Proteomes" id="UP000000630">
    <property type="component" value="Chromosome"/>
</dbReference>
<feature type="transmembrane region" description="Helical" evidence="14">
    <location>
        <begin position="179"/>
        <end position="201"/>
    </location>
</feature>
<dbReference type="GO" id="GO:0005886">
    <property type="term" value="C:plasma membrane"/>
    <property type="evidence" value="ECO:0007669"/>
    <property type="project" value="UniProtKB-SubCell"/>
</dbReference>
<evidence type="ECO:0000256" key="5">
    <source>
        <dbReference type="ARBA" id="ARBA00022679"/>
    </source>
</evidence>
<dbReference type="KEGG" id="acn:ACIS_00343"/>
<feature type="transmembrane region" description="Helical" evidence="14">
    <location>
        <begin position="151"/>
        <end position="173"/>
    </location>
</feature>
<evidence type="ECO:0000256" key="12">
    <source>
        <dbReference type="ARBA" id="ARBA00042475"/>
    </source>
</evidence>
<dbReference type="InterPro" id="IPR030470">
    <property type="entry name" value="UbiA_prenylTrfase_CS"/>
</dbReference>
<dbReference type="Pfam" id="PF01040">
    <property type="entry name" value="UbiA"/>
    <property type="match status" value="1"/>
</dbReference>
<feature type="transmembrane region" description="Helical" evidence="14">
    <location>
        <begin position="279"/>
        <end position="298"/>
    </location>
</feature>
<comment type="similarity">
    <text evidence="14">Belongs to the UbiA prenyltransferase family. Protoheme IX farnesyltransferase subfamily.</text>
</comment>
<evidence type="ECO:0000256" key="1">
    <source>
        <dbReference type="ARBA" id="ARBA00004651"/>
    </source>
</evidence>
<feature type="transmembrane region" description="Helical" evidence="14">
    <location>
        <begin position="31"/>
        <end position="50"/>
    </location>
</feature>
<comment type="function">
    <text evidence="14">Converts heme B (protoheme IX) to heme O by substitution of the vinyl group on carbon 2 of heme B porphyrin ring with a hydroxyethyl farnesyl side group.</text>
</comment>
<keyword evidence="5 14" id="KW-0808">Transferase</keyword>
<dbReference type="OrthoDB" id="9814417at2"/>
<dbReference type="Gene3D" id="1.10.357.140">
    <property type="entry name" value="UbiA prenyltransferase"/>
    <property type="match status" value="1"/>
</dbReference>
<dbReference type="GO" id="GO:0048034">
    <property type="term" value="P:heme O biosynthetic process"/>
    <property type="evidence" value="ECO:0007669"/>
    <property type="project" value="UniProtKB-UniRule"/>
</dbReference>
<evidence type="ECO:0000256" key="3">
    <source>
        <dbReference type="ARBA" id="ARBA00012292"/>
    </source>
</evidence>
<dbReference type="PANTHER" id="PTHR43448:SF7">
    <property type="entry name" value="4-HYDROXYBENZOATE SOLANESYLTRANSFERASE"/>
    <property type="match status" value="1"/>
</dbReference>
<dbReference type="HAMAP" id="MF_00154">
    <property type="entry name" value="CyoE_CtaB"/>
    <property type="match status" value="1"/>
</dbReference>
<evidence type="ECO:0000256" key="9">
    <source>
        <dbReference type="ARBA" id="ARBA00023136"/>
    </source>
</evidence>
<feature type="transmembrane region" description="Helical" evidence="14">
    <location>
        <begin position="102"/>
        <end position="120"/>
    </location>
</feature>
<sequence>MAATFIEVPQEKDSVALSSVGDYIQLLKPRIMCLVVFTAVTGMLVAPGTIHPLIGLVSTVCVALGAGAAGALNMWYDSDIDAIMDRTKSRPVPAGKIRREQALECGMVLATLSVFIMAIAVNYASALLLAGSIFSYAVVYTMLLKRRTPQNIVIGGIAGAFPPVIGWASVSGAPSFESLALFAIIFVWTPPHFWAISLLTLEEYKKASIPMLPVYCVRKTRWHILLYSAILAVVSATPGLFVKNPILYEILATCLSATFIAYATAVFREKGQPSPQACMGLFKYSIYYLFLLFATVIACGY</sequence>
<dbReference type="STRING" id="574556.ACIS_00343"/>
<dbReference type="eggNOG" id="COG0109">
    <property type="taxonomic scope" value="Bacteria"/>
</dbReference>
<evidence type="ECO:0000256" key="11">
    <source>
        <dbReference type="ARBA" id="ARBA00040810"/>
    </source>
</evidence>
<evidence type="ECO:0000313" key="16">
    <source>
        <dbReference type="Proteomes" id="UP000000630"/>
    </source>
</evidence>
<comment type="pathway">
    <text evidence="2 14">Porphyrin-containing compound metabolism; heme O biosynthesis; heme O from protoheme: step 1/1.</text>
</comment>
<keyword evidence="4 14" id="KW-1003">Cell membrane</keyword>